<organism evidence="1 2">
    <name type="scientific">Haloarcula salinisoli</name>
    <dbReference type="NCBI Taxonomy" id="2487746"/>
    <lineage>
        <taxon>Archaea</taxon>
        <taxon>Methanobacteriati</taxon>
        <taxon>Methanobacteriota</taxon>
        <taxon>Stenosarchaea group</taxon>
        <taxon>Halobacteria</taxon>
        <taxon>Halobacteriales</taxon>
        <taxon>Haloarculaceae</taxon>
        <taxon>Haloarcula</taxon>
    </lineage>
</organism>
<sequence length="63" mass="7320">MEFVVEDPQRTGGITTYHPAEYEYDEATELWSLRLGEGDEVERRIPRERIVYIEGAAEDTSDQ</sequence>
<dbReference type="AlphaFoldDB" id="A0A8J8C9T4"/>
<evidence type="ECO:0000313" key="2">
    <source>
        <dbReference type="Proteomes" id="UP000783863"/>
    </source>
</evidence>
<gene>
    <name evidence="1" type="ORF">EGD98_20015</name>
</gene>
<proteinExistence type="predicted"/>
<dbReference type="Proteomes" id="UP000783863">
    <property type="component" value="Unassembled WGS sequence"/>
</dbReference>
<evidence type="ECO:0000313" key="1">
    <source>
        <dbReference type="EMBL" id="MBX0305936.1"/>
    </source>
</evidence>
<comment type="caution">
    <text evidence="1">The sequence shown here is derived from an EMBL/GenBank/DDBJ whole genome shotgun (WGS) entry which is preliminary data.</text>
</comment>
<name>A0A8J8C9T4_9EURY</name>
<protein>
    <submittedName>
        <fullName evidence="1">Uncharacterized protein</fullName>
    </submittedName>
</protein>
<reference evidence="1" key="1">
    <citation type="submission" date="2021-06" db="EMBL/GenBank/DDBJ databases">
        <title>Halomicroarcula sp. F24A a new haloarchaeum isolated from saline soil.</title>
        <authorList>
            <person name="Duran-Viseras A."/>
            <person name="Sanchez-Porro C."/>
            <person name="Ventosa A."/>
        </authorList>
    </citation>
    <scope>NUCLEOTIDE SEQUENCE</scope>
    <source>
        <strain evidence="1">F24A</strain>
    </source>
</reference>
<dbReference type="EMBL" id="RKLQ01000006">
    <property type="protein sequence ID" value="MBX0305936.1"/>
    <property type="molecule type" value="Genomic_DNA"/>
</dbReference>
<accession>A0A8J8C9T4</accession>
<keyword evidence="2" id="KW-1185">Reference proteome</keyword>
<dbReference type="RefSeq" id="WP_220590125.1">
    <property type="nucleotide sequence ID" value="NZ_RKLQ01000006.1"/>
</dbReference>